<dbReference type="PROSITE" id="PS51257">
    <property type="entry name" value="PROKAR_LIPOPROTEIN"/>
    <property type="match status" value="1"/>
</dbReference>
<evidence type="ECO:0000313" key="7">
    <source>
        <dbReference type="EMBL" id="MBB2149462.1"/>
    </source>
</evidence>
<evidence type="ECO:0000256" key="4">
    <source>
        <dbReference type="SAM" id="SignalP"/>
    </source>
</evidence>
<dbReference type="PANTHER" id="PTHR30469">
    <property type="entry name" value="MULTIDRUG RESISTANCE PROTEIN MDTA"/>
    <property type="match status" value="1"/>
</dbReference>
<reference evidence="7 8" key="1">
    <citation type="submission" date="2019-11" db="EMBL/GenBank/DDBJ databases">
        <title>Description of Pedobacter sp. LMG 31462T.</title>
        <authorList>
            <person name="Carlier A."/>
            <person name="Qi S."/>
            <person name="Vandamme P."/>
        </authorList>
    </citation>
    <scope>NUCLEOTIDE SEQUENCE [LARGE SCALE GENOMIC DNA]</scope>
    <source>
        <strain evidence="7 8">LMG 31462</strain>
    </source>
</reference>
<feature type="region of interest" description="Disordered" evidence="3">
    <location>
        <begin position="30"/>
        <end position="66"/>
    </location>
</feature>
<keyword evidence="2" id="KW-0175">Coiled coil</keyword>
<evidence type="ECO:0000259" key="5">
    <source>
        <dbReference type="Pfam" id="PF25954"/>
    </source>
</evidence>
<keyword evidence="8" id="KW-1185">Reference proteome</keyword>
<dbReference type="InterPro" id="IPR058792">
    <property type="entry name" value="Beta-barrel_RND_2"/>
</dbReference>
<keyword evidence="4" id="KW-0732">Signal</keyword>
<name>A0ABR6EW19_9SPHI</name>
<dbReference type="InterPro" id="IPR006143">
    <property type="entry name" value="RND_pump_MFP"/>
</dbReference>
<dbReference type="PANTHER" id="PTHR30469:SF37">
    <property type="entry name" value="RAGD PROTEIN"/>
    <property type="match status" value="1"/>
</dbReference>
<evidence type="ECO:0000259" key="6">
    <source>
        <dbReference type="Pfam" id="PF25973"/>
    </source>
</evidence>
<dbReference type="InterPro" id="IPR058647">
    <property type="entry name" value="BSH_CzcB-like"/>
</dbReference>
<feature type="coiled-coil region" evidence="2">
    <location>
        <begin position="272"/>
        <end position="299"/>
    </location>
</feature>
<organism evidence="7 8">
    <name type="scientific">Pedobacter gandavensis</name>
    <dbReference type="NCBI Taxonomy" id="2679963"/>
    <lineage>
        <taxon>Bacteria</taxon>
        <taxon>Pseudomonadati</taxon>
        <taxon>Bacteroidota</taxon>
        <taxon>Sphingobacteriia</taxon>
        <taxon>Sphingobacteriales</taxon>
        <taxon>Sphingobacteriaceae</taxon>
        <taxon>Pedobacter</taxon>
    </lineage>
</organism>
<dbReference type="Gene3D" id="2.40.30.170">
    <property type="match status" value="1"/>
</dbReference>
<feature type="signal peptide" evidence="4">
    <location>
        <begin position="1"/>
        <end position="30"/>
    </location>
</feature>
<feature type="domain" description="CusB-like beta-barrel" evidence="5">
    <location>
        <begin position="241"/>
        <end position="313"/>
    </location>
</feature>
<comment type="caution">
    <text evidence="7">The sequence shown here is derived from an EMBL/GenBank/DDBJ whole genome shotgun (WGS) entry which is preliminary data.</text>
</comment>
<dbReference type="Pfam" id="PF25973">
    <property type="entry name" value="BSH_CzcB"/>
    <property type="match status" value="1"/>
</dbReference>
<feature type="domain" description="CzcB-like barrel-sandwich hybrid" evidence="6">
    <location>
        <begin position="92"/>
        <end position="228"/>
    </location>
</feature>
<feature type="compositionally biased region" description="Gly residues" evidence="3">
    <location>
        <begin position="49"/>
        <end position="61"/>
    </location>
</feature>
<dbReference type="EMBL" id="WNXC01000003">
    <property type="protein sequence ID" value="MBB2149462.1"/>
    <property type="molecule type" value="Genomic_DNA"/>
</dbReference>
<gene>
    <name evidence="7" type="ORF">GM920_11170</name>
</gene>
<dbReference type="Gene3D" id="2.40.420.20">
    <property type="match status" value="1"/>
</dbReference>
<feature type="chain" id="PRO_5046264297" evidence="4">
    <location>
        <begin position="31"/>
        <end position="386"/>
    </location>
</feature>
<dbReference type="SUPFAM" id="SSF111369">
    <property type="entry name" value="HlyD-like secretion proteins"/>
    <property type="match status" value="1"/>
</dbReference>
<evidence type="ECO:0000256" key="1">
    <source>
        <dbReference type="ARBA" id="ARBA00009477"/>
    </source>
</evidence>
<evidence type="ECO:0000256" key="3">
    <source>
        <dbReference type="SAM" id="MobiDB-lite"/>
    </source>
</evidence>
<dbReference type="NCBIfam" id="TIGR01730">
    <property type="entry name" value="RND_mfp"/>
    <property type="match status" value="1"/>
</dbReference>
<evidence type="ECO:0000256" key="2">
    <source>
        <dbReference type="SAM" id="Coils"/>
    </source>
</evidence>
<dbReference type="Proteomes" id="UP000636110">
    <property type="component" value="Unassembled WGS sequence"/>
</dbReference>
<evidence type="ECO:0000313" key="8">
    <source>
        <dbReference type="Proteomes" id="UP000636110"/>
    </source>
</evidence>
<dbReference type="Pfam" id="PF25954">
    <property type="entry name" value="Beta-barrel_RND_2"/>
    <property type="match status" value="1"/>
</dbReference>
<dbReference type="RefSeq" id="WP_182957085.1">
    <property type="nucleotide sequence ID" value="NZ_WNXC01000003.1"/>
</dbReference>
<accession>A0ABR6EW19</accession>
<comment type="similarity">
    <text evidence="1">Belongs to the membrane fusion protein (MFP) (TC 8.A.1) family.</text>
</comment>
<proteinExistence type="inferred from homology"/>
<dbReference type="Gene3D" id="1.10.287.470">
    <property type="entry name" value="Helix hairpin bin"/>
    <property type="match status" value="1"/>
</dbReference>
<protein>
    <submittedName>
        <fullName evidence="7">Efflux RND transporter periplasmic adaptor subunit</fullName>
    </submittedName>
</protein>
<dbReference type="Gene3D" id="2.40.50.100">
    <property type="match status" value="1"/>
</dbReference>
<sequence>MKSISLKNYKYTLLLFVPMFLAACSSGSSKADGGKAGIEKKGANQASGKGDGAGKEGGSGAHGKEPDFVKPVLEQPVYQLSLPGELKPYEEVLVYPKVKGFVKKIFVDRGSKVKKGQLLAVLEAPEIAQRYLSAKSDERKSYEDYLYSRQSYDRLKRAAAKSGAVAAIELDKAWSKLRSDSAAYAAIKSNTLVSDQLQQYLNLRAPFDGTVMDKNVSVGALVGENSTIPLFSIVQNDRLRLTVAIPEKHSRAVSKETKASFTVSALPGKVFHASLSRNAAFLQQKLRSVTAEFDVANKEGQLGGGEYAQVNLDMRRPEPTFWLPASAVVQAQSGVFILKLQDQVIKRVPVMIGTRKGASMEVFGDLNVNDQVFKKGTEELKEGEKP</sequence>